<sequence>MLNNQVVGESFYTVGWILHLHAFGWLPHQRQCQEKQPQSWVPSTTSTTIPMASHIAASPQTTVHSSPHISCIPTCCMPPPLSWFGHHELLAAG</sequence>
<keyword evidence="2" id="KW-1185">Reference proteome</keyword>
<organism evidence="1 2">
    <name type="scientific">Echinococcus granulosus</name>
    <name type="common">Hydatid tapeworm</name>
    <dbReference type="NCBI Taxonomy" id="6210"/>
    <lineage>
        <taxon>Eukaryota</taxon>
        <taxon>Metazoa</taxon>
        <taxon>Spiralia</taxon>
        <taxon>Lophotrochozoa</taxon>
        <taxon>Platyhelminthes</taxon>
        <taxon>Cestoda</taxon>
        <taxon>Eucestoda</taxon>
        <taxon>Cyclophyllidea</taxon>
        <taxon>Taeniidae</taxon>
        <taxon>Echinococcus</taxon>
        <taxon>Echinococcus granulosus group</taxon>
    </lineage>
</organism>
<gene>
    <name evidence="1" type="ORF">EGR_04330</name>
</gene>
<dbReference type="Proteomes" id="UP000019149">
    <property type="component" value="Unassembled WGS sequence"/>
</dbReference>
<dbReference type="AlphaFoldDB" id="W6UIG5"/>
<evidence type="ECO:0000313" key="2">
    <source>
        <dbReference type="Proteomes" id="UP000019149"/>
    </source>
</evidence>
<dbReference type="GeneID" id="36340045"/>
<protein>
    <submittedName>
        <fullName evidence="1">Uncharacterized protein</fullName>
    </submittedName>
</protein>
<dbReference type="KEGG" id="egl:EGR_04330"/>
<name>W6UIG5_ECHGR</name>
<proteinExistence type="predicted"/>
<reference evidence="1 2" key="1">
    <citation type="journal article" date="2013" name="Nat. Genet.">
        <title>The genome of the hydatid tapeworm Echinococcus granulosus.</title>
        <authorList>
            <person name="Zheng H."/>
            <person name="Zhang W."/>
            <person name="Zhang L."/>
            <person name="Zhang Z."/>
            <person name="Li J."/>
            <person name="Lu G."/>
            <person name="Zhu Y."/>
            <person name="Wang Y."/>
            <person name="Huang Y."/>
            <person name="Liu J."/>
            <person name="Kang H."/>
            <person name="Chen J."/>
            <person name="Wang L."/>
            <person name="Chen A."/>
            <person name="Yu S."/>
            <person name="Gao Z."/>
            <person name="Jin L."/>
            <person name="Gu W."/>
            <person name="Wang Z."/>
            <person name="Zhao L."/>
            <person name="Shi B."/>
            <person name="Wen H."/>
            <person name="Lin R."/>
            <person name="Jones M.K."/>
            <person name="Brejova B."/>
            <person name="Vinar T."/>
            <person name="Zhao G."/>
            <person name="McManus D.P."/>
            <person name="Chen Z."/>
            <person name="Zhou Y."/>
            <person name="Wang S."/>
        </authorList>
    </citation>
    <scope>NUCLEOTIDE SEQUENCE [LARGE SCALE GENOMIC DNA]</scope>
</reference>
<accession>W6UIG5</accession>
<evidence type="ECO:0000313" key="1">
    <source>
        <dbReference type="EMBL" id="EUB60891.1"/>
    </source>
</evidence>
<comment type="caution">
    <text evidence="1">The sequence shown here is derived from an EMBL/GenBank/DDBJ whole genome shotgun (WGS) entry which is preliminary data.</text>
</comment>
<dbReference type="CTD" id="36340045"/>
<dbReference type="RefSeq" id="XP_024352087.1">
    <property type="nucleotide sequence ID" value="XM_024493579.1"/>
</dbReference>
<dbReference type="EMBL" id="APAU02000026">
    <property type="protein sequence ID" value="EUB60891.1"/>
    <property type="molecule type" value="Genomic_DNA"/>
</dbReference>